<keyword evidence="6" id="KW-1185">Reference proteome</keyword>
<name>A0ABW4XL86_9GAMM</name>
<evidence type="ECO:0000259" key="4">
    <source>
        <dbReference type="PROSITE" id="PS50043"/>
    </source>
</evidence>
<dbReference type="Gene3D" id="3.40.50.300">
    <property type="entry name" value="P-loop containing nucleotide triphosphate hydrolases"/>
    <property type="match status" value="1"/>
</dbReference>
<dbReference type="Gene3D" id="1.10.10.10">
    <property type="entry name" value="Winged helix-like DNA-binding domain superfamily/Winged helix DNA-binding domain"/>
    <property type="match status" value="1"/>
</dbReference>
<gene>
    <name evidence="5" type="ORF">ACFSJ3_07560</name>
</gene>
<dbReference type="InterPro" id="IPR036388">
    <property type="entry name" value="WH-like_DNA-bd_sf"/>
</dbReference>
<dbReference type="InterPro" id="IPR011990">
    <property type="entry name" value="TPR-like_helical_dom_sf"/>
</dbReference>
<evidence type="ECO:0000256" key="1">
    <source>
        <dbReference type="ARBA" id="ARBA00023015"/>
    </source>
</evidence>
<evidence type="ECO:0000313" key="6">
    <source>
        <dbReference type="Proteomes" id="UP001597380"/>
    </source>
</evidence>
<dbReference type="PROSITE" id="PS00622">
    <property type="entry name" value="HTH_LUXR_1"/>
    <property type="match status" value="1"/>
</dbReference>
<evidence type="ECO:0000313" key="5">
    <source>
        <dbReference type="EMBL" id="MFD2095838.1"/>
    </source>
</evidence>
<dbReference type="Pfam" id="PF00196">
    <property type="entry name" value="GerE"/>
    <property type="match status" value="1"/>
</dbReference>
<dbReference type="SUPFAM" id="SSF48452">
    <property type="entry name" value="TPR-like"/>
    <property type="match status" value="1"/>
</dbReference>
<dbReference type="RefSeq" id="WP_345340766.1">
    <property type="nucleotide sequence ID" value="NZ_BAABLI010000016.1"/>
</dbReference>
<keyword evidence="2" id="KW-0238">DNA-binding</keyword>
<dbReference type="InterPro" id="IPR016032">
    <property type="entry name" value="Sig_transdc_resp-reg_C-effctor"/>
</dbReference>
<dbReference type="SUPFAM" id="SSF52540">
    <property type="entry name" value="P-loop containing nucleoside triphosphate hydrolases"/>
    <property type="match status" value="1"/>
</dbReference>
<dbReference type="Pfam" id="PF13401">
    <property type="entry name" value="AAA_22"/>
    <property type="match status" value="1"/>
</dbReference>
<dbReference type="CDD" id="cd06170">
    <property type="entry name" value="LuxR_C_like"/>
    <property type="match status" value="1"/>
</dbReference>
<dbReference type="EMBL" id="JBHUHT010000010">
    <property type="protein sequence ID" value="MFD2095838.1"/>
    <property type="molecule type" value="Genomic_DNA"/>
</dbReference>
<sequence>MDQVHQDSLWQPPKGLDKKPKERLVVLQAPTGYGKTCLAQHWYQQHTGDKFWLTLQPEQNSPVALFCKLVETLDLTGDYSAEELSGVSVDRLLTLLQNQLKQLKKPTLLVIDNLHHIDKHAIELIKLLLEHPLLTSVIASHHHHSELLAAYEMSGQVRWITRLSLELKDKQLQQLLADLPNQLNPEQIAQYQTALQGWPAPWRMLHRRLTAGDQLTPESLTLLGINLADYLVQENIEPLSHDLKELLLGLISLPEFKLETAYSLFPRTELQYQLNALLQQQLFLYKQADRFCFVPFFRQTYKHYLAKHSPERLTLSLHAACRALMKESDRKMSAQIVRELNSPVMAQEWLLKFGWDAFHHARYSELSDLLSLLSERQRKNNPEIALLQGWLILEGEKDSGASNQWQKQLDTLTWQPLQLARLTALQAETVYQFDLLEEALSLSEQALQDLTSPHDLMSAMFTRAMSLMWLGDIGSAHKQLRDVAPLAITERQFHIALAASIRQSNAAMLKADMASANRFAEQADTLATQHNLIDDFTFDAIVRTRLELAIRQGQLADARNLLASANKTQKPRGDYWLFANQTWALVLAVLQGEPCQDLIEKMEQRLSQDFTCRRWRFRAHSALQMAYHWQGDTEGLARLKKWLSWHKQPVDLHDGYDNLLFVRHCLLSNHQLPGSVESQASYWQQKGATLLAQQLTWMVQLSKPENDKTCCAQLGQWLKGGYLWDALVLGPSYANRWQKIPSDFAATPSVLDAFSRLNSLLSQVPAIKVAKTLSSPDPRLTKKEWRVLQGIGKGYSNDQIAAQMHVALSTVKSHINHIYNKLDLNNRAEAKAEAVRLSRQQSASTY</sequence>
<evidence type="ECO:0000256" key="3">
    <source>
        <dbReference type="ARBA" id="ARBA00023163"/>
    </source>
</evidence>
<keyword evidence="1" id="KW-0805">Transcription regulation</keyword>
<comment type="caution">
    <text evidence="5">The sequence shown here is derived from an EMBL/GenBank/DDBJ whole genome shotgun (WGS) entry which is preliminary data.</text>
</comment>
<dbReference type="InterPro" id="IPR000792">
    <property type="entry name" value="Tscrpt_reg_LuxR_C"/>
</dbReference>
<dbReference type="InterPro" id="IPR049945">
    <property type="entry name" value="AAA_22"/>
</dbReference>
<dbReference type="SMART" id="SM00421">
    <property type="entry name" value="HTH_LUXR"/>
    <property type="match status" value="1"/>
</dbReference>
<dbReference type="PRINTS" id="PR00038">
    <property type="entry name" value="HTHLUXR"/>
</dbReference>
<proteinExistence type="predicted"/>
<dbReference type="InterPro" id="IPR027417">
    <property type="entry name" value="P-loop_NTPase"/>
</dbReference>
<reference evidence="6" key="1">
    <citation type="journal article" date="2019" name="Int. J. Syst. Evol. Microbiol.">
        <title>The Global Catalogue of Microorganisms (GCM) 10K type strain sequencing project: providing services to taxonomists for standard genome sequencing and annotation.</title>
        <authorList>
            <consortium name="The Broad Institute Genomics Platform"/>
            <consortium name="The Broad Institute Genome Sequencing Center for Infectious Disease"/>
            <person name="Wu L."/>
            <person name="Ma J."/>
        </authorList>
    </citation>
    <scope>NUCLEOTIDE SEQUENCE [LARGE SCALE GENOMIC DNA]</scope>
    <source>
        <strain evidence="6">CGMCC 1.10992</strain>
    </source>
</reference>
<protein>
    <submittedName>
        <fullName evidence="5">LuxR C-terminal-related transcriptional regulator</fullName>
    </submittedName>
</protein>
<feature type="domain" description="HTH luxR-type" evidence="4">
    <location>
        <begin position="773"/>
        <end position="838"/>
    </location>
</feature>
<dbReference type="SUPFAM" id="SSF46894">
    <property type="entry name" value="C-terminal effector domain of the bipartite response regulators"/>
    <property type="match status" value="1"/>
</dbReference>
<evidence type="ECO:0000256" key="2">
    <source>
        <dbReference type="ARBA" id="ARBA00023125"/>
    </source>
</evidence>
<organism evidence="5 6">
    <name type="scientific">Corallincola platygyrae</name>
    <dbReference type="NCBI Taxonomy" id="1193278"/>
    <lineage>
        <taxon>Bacteria</taxon>
        <taxon>Pseudomonadati</taxon>
        <taxon>Pseudomonadota</taxon>
        <taxon>Gammaproteobacteria</taxon>
        <taxon>Alteromonadales</taxon>
        <taxon>Psychromonadaceae</taxon>
        <taxon>Corallincola</taxon>
    </lineage>
</organism>
<dbReference type="PROSITE" id="PS50043">
    <property type="entry name" value="HTH_LUXR_2"/>
    <property type="match status" value="1"/>
</dbReference>
<dbReference type="PANTHER" id="PTHR44688">
    <property type="entry name" value="DNA-BINDING TRANSCRIPTIONAL ACTIVATOR DEVR_DOSR"/>
    <property type="match status" value="1"/>
</dbReference>
<dbReference type="Gene3D" id="1.25.40.10">
    <property type="entry name" value="Tetratricopeptide repeat domain"/>
    <property type="match status" value="1"/>
</dbReference>
<dbReference type="Proteomes" id="UP001597380">
    <property type="component" value="Unassembled WGS sequence"/>
</dbReference>
<dbReference type="PANTHER" id="PTHR44688:SF16">
    <property type="entry name" value="DNA-BINDING TRANSCRIPTIONAL ACTIVATOR DEVR_DOSR"/>
    <property type="match status" value="1"/>
</dbReference>
<accession>A0ABW4XL86</accession>
<keyword evidence="3" id="KW-0804">Transcription</keyword>